<feature type="domain" description="PDZ" evidence="12">
    <location>
        <begin position="778"/>
        <end position="835"/>
    </location>
</feature>
<feature type="compositionally biased region" description="Basic and acidic residues" evidence="10">
    <location>
        <begin position="569"/>
        <end position="583"/>
    </location>
</feature>
<proteinExistence type="inferred from homology"/>
<feature type="signal peptide" evidence="11">
    <location>
        <begin position="1"/>
        <end position="20"/>
    </location>
</feature>
<dbReference type="InterPro" id="IPR028204">
    <property type="entry name" value="Tricorn_C1"/>
</dbReference>
<keyword evidence="6 7" id="KW-0720">Serine protease</keyword>
<feature type="active site" description="Charge relay system" evidence="8">
    <location>
        <position position="1043"/>
    </location>
</feature>
<accession>A0A9X2CR05</accession>
<name>A0A9X2CR05_9FLAO</name>
<evidence type="ECO:0000313" key="13">
    <source>
        <dbReference type="EMBL" id="MCL6220637.1"/>
    </source>
</evidence>
<dbReference type="InterPro" id="IPR001478">
    <property type="entry name" value="PDZ"/>
</dbReference>
<dbReference type="RefSeq" id="WP_249603327.1">
    <property type="nucleotide sequence ID" value="NZ_JAKHSK010000047.1"/>
</dbReference>
<keyword evidence="3 7" id="KW-0963">Cytoplasm</keyword>
<keyword evidence="11" id="KW-0732">Signal</keyword>
<evidence type="ECO:0000313" key="14">
    <source>
        <dbReference type="Proteomes" id="UP001139521"/>
    </source>
</evidence>
<dbReference type="Gene3D" id="3.30.750.44">
    <property type="match status" value="1"/>
</dbReference>
<dbReference type="InterPro" id="IPR029045">
    <property type="entry name" value="ClpP/crotonase-like_dom_sf"/>
</dbReference>
<feature type="active site" description="Charge relay system" evidence="8">
    <location>
        <position position="770"/>
    </location>
</feature>
<dbReference type="Proteomes" id="UP001139521">
    <property type="component" value="Unassembled WGS sequence"/>
</dbReference>
<dbReference type="Gene3D" id="2.30.42.10">
    <property type="match status" value="1"/>
</dbReference>
<dbReference type="InterPro" id="IPR036034">
    <property type="entry name" value="PDZ_sf"/>
</dbReference>
<dbReference type="Pfam" id="PF14684">
    <property type="entry name" value="Tricorn_C1"/>
    <property type="match status" value="1"/>
</dbReference>
<dbReference type="SUPFAM" id="SSF50156">
    <property type="entry name" value="PDZ domain-like"/>
    <property type="match status" value="1"/>
</dbReference>
<comment type="caution">
    <text evidence="13">The sequence shown here is derived from an EMBL/GenBank/DDBJ whole genome shotgun (WGS) entry which is preliminary data.</text>
</comment>
<evidence type="ECO:0000256" key="6">
    <source>
        <dbReference type="ARBA" id="ARBA00022825"/>
    </source>
</evidence>
<dbReference type="Gene3D" id="2.120.10.60">
    <property type="entry name" value="Tricorn protease N-terminal domain"/>
    <property type="match status" value="1"/>
</dbReference>
<protein>
    <recommendedName>
        <fullName evidence="7">Tricorn protease homolog</fullName>
        <ecNumber evidence="7">3.4.21.-</ecNumber>
    </recommendedName>
</protein>
<dbReference type="SUPFAM" id="SSF69304">
    <property type="entry name" value="Tricorn protease N-terminal domain"/>
    <property type="match status" value="1"/>
</dbReference>
<dbReference type="CDD" id="cd07562">
    <property type="entry name" value="Peptidase_S41_TRI"/>
    <property type="match status" value="1"/>
</dbReference>
<dbReference type="GO" id="GO:0008236">
    <property type="term" value="F:serine-type peptidase activity"/>
    <property type="evidence" value="ECO:0007669"/>
    <property type="project" value="UniProtKB-UniRule"/>
</dbReference>
<dbReference type="GO" id="GO:0006508">
    <property type="term" value="P:proteolysis"/>
    <property type="evidence" value="ECO:0007669"/>
    <property type="project" value="UniProtKB-UniRule"/>
</dbReference>
<dbReference type="SUPFAM" id="SSF82171">
    <property type="entry name" value="DPP6 N-terminal domain-like"/>
    <property type="match status" value="1"/>
</dbReference>
<dbReference type="Pfam" id="PF03572">
    <property type="entry name" value="Peptidase_S41"/>
    <property type="match status" value="1"/>
</dbReference>
<dbReference type="InterPro" id="IPR005151">
    <property type="entry name" value="Tail-specific_protease"/>
</dbReference>
<evidence type="ECO:0000256" key="5">
    <source>
        <dbReference type="ARBA" id="ARBA00022801"/>
    </source>
</evidence>
<dbReference type="PANTHER" id="PTHR43253">
    <property type="entry name" value="TRICORN PROTEASE HOMOLOG 2-RELATED"/>
    <property type="match status" value="1"/>
</dbReference>
<dbReference type="Pfam" id="PF07676">
    <property type="entry name" value="PD40"/>
    <property type="match status" value="2"/>
</dbReference>
<evidence type="ECO:0000256" key="1">
    <source>
        <dbReference type="ARBA" id="ARBA00004496"/>
    </source>
</evidence>
<dbReference type="Gene3D" id="2.120.10.30">
    <property type="entry name" value="TolB, C-terminal domain"/>
    <property type="match status" value="2"/>
</dbReference>
<reference evidence="13" key="1">
    <citation type="submission" date="2022-01" db="EMBL/GenBank/DDBJ databases">
        <title>Genome sequencing of Zunongwangia sp. M21534 genome.</title>
        <authorList>
            <person name="Chen Y."/>
            <person name="Dong C."/>
            <person name="Shao Z."/>
        </authorList>
    </citation>
    <scope>NUCLEOTIDE SEQUENCE</scope>
    <source>
        <strain evidence="13">MCCC M21534</strain>
    </source>
</reference>
<organism evidence="13 14">
    <name type="scientific">Zunongwangia pacifica</name>
    <dbReference type="NCBI Taxonomy" id="2911062"/>
    <lineage>
        <taxon>Bacteria</taxon>
        <taxon>Pseudomonadati</taxon>
        <taxon>Bacteroidota</taxon>
        <taxon>Flavobacteriia</taxon>
        <taxon>Flavobacteriales</taxon>
        <taxon>Flavobacteriaceae</taxon>
        <taxon>Zunongwangia</taxon>
    </lineage>
</organism>
<evidence type="ECO:0000259" key="12">
    <source>
        <dbReference type="PROSITE" id="PS50106"/>
    </source>
</evidence>
<comment type="similarity">
    <text evidence="2 7">Belongs to the peptidase S41B family.</text>
</comment>
<dbReference type="GO" id="GO:0005737">
    <property type="term" value="C:cytoplasm"/>
    <property type="evidence" value="ECO:0007669"/>
    <property type="project" value="UniProtKB-SubCell"/>
</dbReference>
<evidence type="ECO:0000256" key="10">
    <source>
        <dbReference type="SAM" id="MobiDB-lite"/>
    </source>
</evidence>
<comment type="function">
    <text evidence="7">Degrades oligopeptides.</text>
</comment>
<evidence type="ECO:0000256" key="2">
    <source>
        <dbReference type="ARBA" id="ARBA00008524"/>
    </source>
</evidence>
<dbReference type="PANTHER" id="PTHR43253:SF1">
    <property type="entry name" value="TRICORN PROTEASE HOMOLOG 2-RELATED"/>
    <property type="match status" value="1"/>
</dbReference>
<dbReference type="Gene3D" id="3.90.226.10">
    <property type="entry name" value="2-enoyl-CoA Hydratase, Chain A, domain 1"/>
    <property type="match status" value="1"/>
</dbReference>
<dbReference type="InterPro" id="IPR011659">
    <property type="entry name" value="WD40"/>
</dbReference>
<dbReference type="SUPFAM" id="SSF52096">
    <property type="entry name" value="ClpP/crotonase"/>
    <property type="match status" value="1"/>
</dbReference>
<evidence type="ECO:0000256" key="7">
    <source>
        <dbReference type="PIRNR" id="PIRNR036421"/>
    </source>
</evidence>
<dbReference type="SMART" id="SM00228">
    <property type="entry name" value="PDZ"/>
    <property type="match status" value="1"/>
</dbReference>
<keyword evidence="14" id="KW-1185">Reference proteome</keyword>
<sequence>MKKLLISLFTILLGIGQSFAQVTPKWIRYQSISPNGETIVFTYKGNLYTVAASGGDAKQITFHKAHDYMPVWSKDGKQIAFASDRYGNFDVFVMDALGGPATRLTYHSNDEQPFSFSADNQSVIFGAVRQDLAEHRQFPASYQPELYSVPVAGGRVDQIFTIPAEYVQVSDDGKTMVYHDKVGGENEWRKHHVSSVTRDIWKYDVDNDKHTMITSFKGEDRQPVFDESETHLYYLSEESGNFNVHKLSLENPDKTEQLTDFDDFPVRFLSYGNGTLAFGYDGELYTMKEGQTPKKVEVTIRTQPVDNSDNYISIRDGVKEMEVSPNGKEIAFVARGEVFVTSVDGSLTKRITNTPNQERFVSFTPDGKSVVYSSEREGKWNIYKTEIVRKEEPFFYASTLLKEETVIEADTDSYIPKYSPDGKKLAYISGRRTLRVKDLSSGKEIDLLTPDDLFTMSDGDQYFTWSPDSKWILMDWGKLLSNNEVLLLAADGSKRENLTESGYQDYYPKWVNEGKQMLWFSNRNGLKSYATSGRSERDVYSMFFTQEAYDKFNMSEEDYKLMKAVEEAQKAEKDEEKEDDKKDKKNRKDKKDEEAKDLKFDWEGMKERKKRLTTHSSSLSDAVLSKDGEKIYYLSSFEDKNNLWETNLRTGETKMSVKLNSRGGSLVWDKKQENLYLLSGGNISKIDVDKEKSEAIKIAGDMYYDEDAEREKMFDHVYIRTKNIFYEPTFHGKNWDSLYVQYKKYLPHIGNSYEFAEMLSEMLGELNVSHSGARYSNRSDDGDETASLGIFMDYDFEGDGIKITEVIKGGPLDKAAYDIEPGMVITAIDGETIENDQDIAKYLNHKANKFVLLEIKDLEAKAPKQITMKPVSLGEERNLLYRRFVRINQKEVEEKSNGKLGYVHIPGMSDEPYRSIYEDMMGKYFETEGVIVDTRFNGGGDLVADLAAFFTGTPFITYETETKVVGGEPTSRWTKPTLSLFNESMYSDGHCYASGYTDLNIGTTIGMPVPGTCSFAGWEGLADGTRWGVVPVSAKNKAGEWMENNQTEPDIIVKNMPGVISEGRDQQLEKGIEVLLDQVTQ</sequence>
<dbReference type="SUPFAM" id="SSF75011">
    <property type="entry name" value="3-carboxy-cis,cis-mucoante lactonizing enzyme"/>
    <property type="match status" value="1"/>
</dbReference>
<comment type="subcellular location">
    <subcellularLocation>
        <location evidence="1 7">Cytoplasm</location>
    </subcellularLocation>
</comment>
<evidence type="ECO:0000256" key="9">
    <source>
        <dbReference type="PIRSR" id="PIRSR036421-3"/>
    </source>
</evidence>
<dbReference type="AlphaFoldDB" id="A0A9X2CR05"/>
<dbReference type="Pfam" id="PF26549">
    <property type="entry name" value="Tricorn_N"/>
    <property type="match status" value="1"/>
</dbReference>
<dbReference type="InterPro" id="IPR011042">
    <property type="entry name" value="6-blade_b-propeller_TolB-like"/>
</dbReference>
<evidence type="ECO:0000256" key="11">
    <source>
        <dbReference type="SAM" id="SignalP"/>
    </source>
</evidence>
<gene>
    <name evidence="13" type="ORF">L1967_20275</name>
</gene>
<feature type="site" description="Transition state stabilizer; via amide nitrogen" evidence="9">
    <location>
        <position position="988"/>
    </location>
</feature>
<keyword evidence="5 7" id="KW-0378">Hydrolase</keyword>
<dbReference type="EC" id="3.4.21.-" evidence="7"/>
<dbReference type="InterPro" id="IPR012393">
    <property type="entry name" value="Tricorn_protease"/>
</dbReference>
<evidence type="ECO:0000256" key="8">
    <source>
        <dbReference type="PIRSR" id="PIRSR036421-1"/>
    </source>
</evidence>
<evidence type="ECO:0000256" key="4">
    <source>
        <dbReference type="ARBA" id="ARBA00022670"/>
    </source>
</evidence>
<feature type="chain" id="PRO_5040731130" description="Tricorn protease homolog" evidence="11">
    <location>
        <begin position="21"/>
        <end position="1081"/>
    </location>
</feature>
<dbReference type="Pfam" id="PF14685">
    <property type="entry name" value="PDZ_Tricorn"/>
    <property type="match status" value="1"/>
</dbReference>
<feature type="region of interest" description="Disordered" evidence="10">
    <location>
        <begin position="569"/>
        <end position="590"/>
    </location>
</feature>
<dbReference type="InterPro" id="IPR029414">
    <property type="entry name" value="Tricorn_PDZ"/>
</dbReference>
<dbReference type="EMBL" id="JAKHSK010000047">
    <property type="protein sequence ID" value="MCL6220637.1"/>
    <property type="molecule type" value="Genomic_DNA"/>
</dbReference>
<keyword evidence="4 7" id="KW-0645">Protease</keyword>
<evidence type="ECO:0000256" key="3">
    <source>
        <dbReference type="ARBA" id="ARBA00022490"/>
    </source>
</evidence>
<dbReference type="PIRSF" id="PIRSF036421">
    <property type="entry name" value="Tricorn_protease"/>
    <property type="match status" value="1"/>
</dbReference>
<dbReference type="PROSITE" id="PS50106">
    <property type="entry name" value="PDZ"/>
    <property type="match status" value="1"/>
</dbReference>
<feature type="active site" description="Nucleophile" evidence="8">
    <location>
        <position position="987"/>
    </location>
</feature>